<proteinExistence type="predicted"/>
<evidence type="ECO:0000313" key="2">
    <source>
        <dbReference type="Proteomes" id="UP000005289"/>
    </source>
</evidence>
<dbReference type="STRING" id="713585.THITH_15525"/>
<evidence type="ECO:0008006" key="3">
    <source>
        <dbReference type="Google" id="ProtNLM"/>
    </source>
</evidence>
<name>W0DLH9_9GAMM</name>
<reference evidence="1 2" key="1">
    <citation type="submission" date="2013-12" db="EMBL/GenBank/DDBJ databases">
        <authorList>
            <consortium name="DOE Joint Genome Institute"/>
            <person name="Muyzer G."/>
            <person name="Huntemann M."/>
            <person name="Han J."/>
            <person name="Chen A."/>
            <person name="Kyrpides N."/>
            <person name="Mavromatis K."/>
            <person name="Markowitz V."/>
            <person name="Palaniappan K."/>
            <person name="Ivanova N."/>
            <person name="Schaumberg A."/>
            <person name="Pati A."/>
            <person name="Liolios K."/>
            <person name="Nordberg H.P."/>
            <person name="Cantor M.N."/>
            <person name="Hua S.X."/>
            <person name="Woyke T."/>
        </authorList>
    </citation>
    <scope>NUCLEOTIDE SEQUENCE [LARGE SCALE GENOMIC DNA]</scope>
    <source>
        <strain evidence="1 2">ARh 1</strain>
    </source>
</reference>
<sequence>MTARFRELPWSDAPDGRPRRIGVELEMAGIPLETMAGVVRDEFGGRIETSGAFLTRVRDTEYGTFEIELDSLILKDRGYREHLKRLGIELDDRDSAALERWLAGAAGRIVPHEIVAPPVPLAALGRIDRMRSTLQRRGARGTQAALLYAFGLQLNIEVHSLEASWITSIIRAFVLLYEALVQAGDIDLARRLSPYIRPFPGGYVRQVLQPGYAPDIAGLIDDYLQHNPTRNRPLDLLPLFAEIDPDRVMAAPVERSLVKPRPALHYRLPNCEIDDPQWNLARPFNGWAEVEHLAADPDRLEAAAAEYLRRPAQALGQLTDEWVQRIRDWF</sequence>
<dbReference type="HOGENOM" id="CLU_888185_0_0_6"/>
<organism evidence="1 2">
    <name type="scientific">Thioalkalivibrio paradoxus ARh 1</name>
    <dbReference type="NCBI Taxonomy" id="713585"/>
    <lineage>
        <taxon>Bacteria</taxon>
        <taxon>Pseudomonadati</taxon>
        <taxon>Pseudomonadota</taxon>
        <taxon>Gammaproteobacteria</taxon>
        <taxon>Chromatiales</taxon>
        <taxon>Ectothiorhodospiraceae</taxon>
        <taxon>Thioalkalivibrio</taxon>
    </lineage>
</organism>
<dbReference type="Proteomes" id="UP000005289">
    <property type="component" value="Chromosome"/>
</dbReference>
<evidence type="ECO:0000313" key="1">
    <source>
        <dbReference type="EMBL" id="AHE99454.1"/>
    </source>
</evidence>
<gene>
    <name evidence="1" type="ORF">THITH_15525</name>
</gene>
<dbReference type="InterPro" id="IPR022025">
    <property type="entry name" value="Amidoligase_2"/>
</dbReference>
<accession>W0DLH9</accession>
<dbReference type="EMBL" id="CP007029">
    <property type="protein sequence ID" value="AHE99454.1"/>
    <property type="molecule type" value="Genomic_DNA"/>
</dbReference>
<dbReference type="KEGG" id="tti:THITH_15525"/>
<keyword evidence="2" id="KW-1185">Reference proteome</keyword>
<dbReference type="AlphaFoldDB" id="W0DLH9"/>
<dbReference type="Pfam" id="PF12224">
    <property type="entry name" value="Amidoligase_2"/>
    <property type="match status" value="1"/>
</dbReference>
<protein>
    <recommendedName>
        <fullName evidence="3">Amidoligase enzyme</fullName>
    </recommendedName>
</protein>